<evidence type="ECO:0000256" key="1">
    <source>
        <dbReference type="SAM" id="Phobius"/>
    </source>
</evidence>
<organism evidence="3">
    <name type="scientific">hydrothermal vent metagenome</name>
    <dbReference type="NCBI Taxonomy" id="652676"/>
    <lineage>
        <taxon>unclassified sequences</taxon>
        <taxon>metagenomes</taxon>
        <taxon>ecological metagenomes</taxon>
    </lineage>
</organism>
<dbReference type="EMBL" id="UOFW01000256">
    <property type="protein sequence ID" value="VAX09030.1"/>
    <property type="molecule type" value="Genomic_DNA"/>
</dbReference>
<evidence type="ECO:0000313" key="3">
    <source>
        <dbReference type="EMBL" id="VAX09030.1"/>
    </source>
</evidence>
<keyword evidence="1" id="KW-0472">Membrane</keyword>
<gene>
    <name evidence="3" type="ORF">MNBD_ALPHA03-2094</name>
</gene>
<dbReference type="Pfam" id="PF07916">
    <property type="entry name" value="TraG_N"/>
    <property type="match status" value="1"/>
</dbReference>
<reference evidence="3" key="1">
    <citation type="submission" date="2018-06" db="EMBL/GenBank/DDBJ databases">
        <authorList>
            <person name="Zhirakovskaya E."/>
        </authorList>
    </citation>
    <scope>NUCLEOTIDE SEQUENCE</scope>
</reference>
<name>A0A3B1BF44_9ZZZZ</name>
<accession>A0A3B1BF44</accession>
<feature type="domain" description="TraG N-terminal Proteobacteria" evidence="2">
    <location>
        <begin position="13"/>
        <end position="136"/>
    </location>
</feature>
<dbReference type="InterPro" id="IPR012931">
    <property type="entry name" value="TraG_N_Proteobacteria"/>
</dbReference>
<protein>
    <recommendedName>
        <fullName evidence="2">TraG N-terminal Proteobacteria domain-containing protein</fullName>
    </recommendedName>
</protein>
<feature type="transmembrane region" description="Helical" evidence="1">
    <location>
        <begin position="95"/>
        <end position="114"/>
    </location>
</feature>
<feature type="transmembrane region" description="Helical" evidence="1">
    <location>
        <begin position="51"/>
        <end position="75"/>
    </location>
</feature>
<keyword evidence="1" id="KW-0812">Transmembrane</keyword>
<feature type="non-terminal residue" evidence="3">
    <location>
        <position position="309"/>
    </location>
</feature>
<dbReference type="AlphaFoldDB" id="A0A3B1BF44"/>
<feature type="transmembrane region" description="Helical" evidence="1">
    <location>
        <begin position="13"/>
        <end position="39"/>
    </location>
</feature>
<keyword evidence="1" id="KW-1133">Transmembrane helix</keyword>
<proteinExistence type="predicted"/>
<sequence>MVVVVLKMLGSQLLIYGMFPFFLILMFTPAAGKALMFYLKALFWLQLWAPLYALLNLIMVSYSANTGIAVATLATGGQELTLATTTALGAVNADIASIASYMAWMIPLISWGVVNAGAGMSMSMLASGLGAITQQAGARAAAEVSQGNLSMGNTGMYNQNSFATNMAPSDAGSTGGLVDHRGTTHTMTPSGGDYENPLKHSLGASTTMTSAMKSGTQTQAAEMVAATRNEFSEYGSMVQASNQQMENFMSQVSSDVSTSNAWRSDEMASAQKEFSETQRLQSQFGESRGYTANQSAALMGMAALSANEP</sequence>
<evidence type="ECO:0000259" key="2">
    <source>
        <dbReference type="Pfam" id="PF07916"/>
    </source>
</evidence>